<keyword evidence="2" id="KW-0040">ANK repeat</keyword>
<comment type="caution">
    <text evidence="6">The sequence shown here is derived from an EMBL/GenBank/DDBJ whole genome shotgun (WGS) entry which is preliminary data.</text>
</comment>
<dbReference type="PANTHER" id="PTHR24118">
    <property type="entry name" value="POTE ANKYRIN DOMAIN"/>
    <property type="match status" value="1"/>
</dbReference>
<evidence type="ECO:0000256" key="2">
    <source>
        <dbReference type="PROSITE-ProRule" id="PRU00023"/>
    </source>
</evidence>
<dbReference type="EMBL" id="JAFJYH010000142">
    <property type="protein sequence ID" value="KAG4417901.1"/>
    <property type="molecule type" value="Genomic_DNA"/>
</dbReference>
<dbReference type="SUPFAM" id="SSF52540">
    <property type="entry name" value="P-loop containing nucleoside triphosphate hydrolases"/>
    <property type="match status" value="1"/>
</dbReference>
<dbReference type="AlphaFoldDB" id="A0A8H7TED0"/>
<feature type="domain" description="Azaphilone pigments biosynthesis cluster protein L N-terminal" evidence="3">
    <location>
        <begin position="6"/>
        <end position="163"/>
    </location>
</feature>
<dbReference type="InterPro" id="IPR056884">
    <property type="entry name" value="NPHP3-like_N"/>
</dbReference>
<dbReference type="Gene3D" id="1.25.40.20">
    <property type="entry name" value="Ankyrin repeat-containing domain"/>
    <property type="match status" value="3"/>
</dbReference>
<evidence type="ECO:0000259" key="4">
    <source>
        <dbReference type="Pfam" id="PF22939"/>
    </source>
</evidence>
<dbReference type="SMART" id="SM00248">
    <property type="entry name" value="ANK"/>
    <property type="match status" value="11"/>
</dbReference>
<proteinExistence type="predicted"/>
<name>A0A8H7TED0_9HELO</name>
<feature type="repeat" description="ANK" evidence="2">
    <location>
        <begin position="692"/>
        <end position="724"/>
    </location>
</feature>
<feature type="domain" description="Nephrocystin 3-like N-terminal" evidence="5">
    <location>
        <begin position="187"/>
        <end position="226"/>
    </location>
</feature>
<reference evidence="6" key="1">
    <citation type="submission" date="2021-02" db="EMBL/GenBank/DDBJ databases">
        <title>Genome sequence Cadophora malorum strain M34.</title>
        <authorList>
            <person name="Stefanovic E."/>
            <person name="Vu D."/>
            <person name="Scully C."/>
            <person name="Dijksterhuis J."/>
            <person name="Roader J."/>
            <person name="Houbraken J."/>
        </authorList>
    </citation>
    <scope>NUCLEOTIDE SEQUENCE</scope>
    <source>
        <strain evidence="6">M34</strain>
    </source>
</reference>
<feature type="domain" description="GPI inositol-deacylase winged helix" evidence="4">
    <location>
        <begin position="410"/>
        <end position="487"/>
    </location>
</feature>
<feature type="repeat" description="ANK" evidence="2">
    <location>
        <begin position="821"/>
        <end position="853"/>
    </location>
</feature>
<dbReference type="SUPFAM" id="SSF48403">
    <property type="entry name" value="Ankyrin repeat"/>
    <property type="match status" value="2"/>
</dbReference>
<feature type="repeat" description="ANK" evidence="2">
    <location>
        <begin position="616"/>
        <end position="648"/>
    </location>
</feature>
<keyword evidence="7" id="KW-1185">Reference proteome</keyword>
<feature type="repeat" description="ANK" evidence="2">
    <location>
        <begin position="725"/>
        <end position="757"/>
    </location>
</feature>
<dbReference type="InterPro" id="IPR036770">
    <property type="entry name" value="Ankyrin_rpt-contain_sf"/>
</dbReference>
<feature type="repeat" description="ANK" evidence="2">
    <location>
        <begin position="791"/>
        <end position="812"/>
    </location>
</feature>
<accession>A0A8H7TED0</accession>
<protein>
    <recommendedName>
        <fullName evidence="8">Ankyrin</fullName>
    </recommendedName>
</protein>
<gene>
    <name evidence="6" type="ORF">IFR04_008955</name>
</gene>
<evidence type="ECO:0000259" key="5">
    <source>
        <dbReference type="Pfam" id="PF24883"/>
    </source>
</evidence>
<keyword evidence="1" id="KW-0677">Repeat</keyword>
<dbReference type="InterPro" id="IPR027417">
    <property type="entry name" value="P-loop_NTPase"/>
</dbReference>
<evidence type="ECO:0008006" key="8">
    <source>
        <dbReference type="Google" id="ProtNLM"/>
    </source>
</evidence>
<dbReference type="OrthoDB" id="195446at2759"/>
<dbReference type="InterPro" id="IPR031348">
    <property type="entry name" value="PigL_N"/>
</dbReference>
<organism evidence="6 7">
    <name type="scientific">Cadophora malorum</name>
    <dbReference type="NCBI Taxonomy" id="108018"/>
    <lineage>
        <taxon>Eukaryota</taxon>
        <taxon>Fungi</taxon>
        <taxon>Dikarya</taxon>
        <taxon>Ascomycota</taxon>
        <taxon>Pezizomycotina</taxon>
        <taxon>Leotiomycetes</taxon>
        <taxon>Helotiales</taxon>
        <taxon>Ploettnerulaceae</taxon>
        <taxon>Cadophora</taxon>
    </lineage>
</organism>
<dbReference type="PANTHER" id="PTHR24118:SF99">
    <property type="entry name" value="POTE ANKYRIN DOMAIN FAMILY MEMBER 3C-RELATED"/>
    <property type="match status" value="1"/>
</dbReference>
<evidence type="ECO:0000259" key="3">
    <source>
        <dbReference type="Pfam" id="PF17111"/>
    </source>
</evidence>
<dbReference type="Pfam" id="PF24883">
    <property type="entry name" value="NPHP3_N"/>
    <property type="match status" value="1"/>
</dbReference>
<dbReference type="Pfam" id="PF22939">
    <property type="entry name" value="WHD_GPIID"/>
    <property type="match status" value="1"/>
</dbReference>
<dbReference type="Proteomes" id="UP000664132">
    <property type="component" value="Unassembled WGS sequence"/>
</dbReference>
<evidence type="ECO:0000256" key="1">
    <source>
        <dbReference type="ARBA" id="ARBA00022737"/>
    </source>
</evidence>
<evidence type="ECO:0000313" key="6">
    <source>
        <dbReference type="EMBL" id="KAG4417901.1"/>
    </source>
</evidence>
<dbReference type="PROSITE" id="PS50088">
    <property type="entry name" value="ANK_REPEAT"/>
    <property type="match status" value="6"/>
</dbReference>
<dbReference type="Pfam" id="PF17111">
    <property type="entry name" value="PigL_N"/>
    <property type="match status" value="1"/>
</dbReference>
<feature type="repeat" description="ANK" evidence="2">
    <location>
        <begin position="1021"/>
        <end position="1056"/>
    </location>
</feature>
<sequence>MVEAIGIVSLGIQVCQGLLKYYGSWKDSRKDVAALCSSVESLSSILDQLEQTLTGTHETKSTISDCIEACRSSIEQLDKKLLKVQSDANPGKITSKIHDQGRRLLYPFRESTLVKLKEIVADIRSNLALAVDTTHLQASLNISDQVRDLAAFIVDRGRDLESREIINWLSPLTFSECQVDTLSQREDGTGEWIFASPGAGKTVLASSIIDRLESRYLSSTDALAFFLAWCSKLPGVVILYRNLFMNSTTNINPETQDQRCPIIDALDECQESDETRSKFTSLLLDLPANVYLLCTSRKLGDISDLFCSAACLEIAGSNSDVELFLTGQILGSKRLRSFCETSPSLERTILDKVIVNAKGMFLLARLHIQSLKTKTSSRQVKKALQKLPDELNTVYHDAVQRIKGQHEEEAQLAMRLLSWITHSYRPLKVEELQHAMAVMDFEHDDKSISDEDLPAESMMITVCGGLAVVDPRSRIVRLVHYTAEEYFDKYREDLFPDARVEIARSCVRYLSMDVFAQSACRRYEDMKRQRERYKLLKYASINWGNHAAGCVEVEIKDDILALLRDGALLSTLSHTIYNFKDDVAGLGLITAARYGLVATVDALLTSGVDIDTRGRRQQTALHEASSNGHEHMVQLLLEKGAKMDAQDHNGSTPFFTAIGGGHERVVQQLLDAERIFCKEQSKSQEIHARDFDHETALHKAVQQGSESTISLLLDHGAWIHAQNIRKETSLFLAVESGGLGIVELLLKRGACVDTQNDIGRSPLWNAVMYGDEALTRLLRDNRANIALKAADGTSPLHIALKGGQWRIIKLLLTGHATNCPNLTTPLHMSAKLGYLEGVKSLLDNGADVNSRDDEGSTILFHAAQSDHLKLMEHFVAYNGDMEARVEMGRTALHMAVRHDWPGVQSLISIGAATNTQDDAGNSPLSDALLGSRHQSVIEALLQHRNPRVLNTSEINSLHRFLDQTRGSVHPVFKLLLENDVKIRNTELNAKAFLQAVERGLPQDVEFFLEAGVADIEARDTYGRTALQIASERSSEEHGEIIGLLIENGAKIDAVKPERRKFVLRQVRRRYDADTFRLQSKGGMDTKVKTVMMKQHCISHRNRALPSTVAPDLQPIFILEEPEPIGRHMTTLPSAHLSFARQLGLDF</sequence>
<dbReference type="InterPro" id="IPR054471">
    <property type="entry name" value="GPIID_WHD"/>
</dbReference>
<dbReference type="Pfam" id="PF12796">
    <property type="entry name" value="Ank_2"/>
    <property type="match status" value="5"/>
</dbReference>
<dbReference type="InterPro" id="IPR002110">
    <property type="entry name" value="Ankyrin_rpt"/>
</dbReference>
<dbReference type="PROSITE" id="PS50297">
    <property type="entry name" value="ANK_REP_REGION"/>
    <property type="match status" value="6"/>
</dbReference>
<evidence type="ECO:0000313" key="7">
    <source>
        <dbReference type="Proteomes" id="UP000664132"/>
    </source>
</evidence>